<dbReference type="InterPro" id="IPR008217">
    <property type="entry name" value="Ccc1_fam"/>
</dbReference>
<dbReference type="GO" id="GO:0005384">
    <property type="term" value="F:manganese ion transmembrane transporter activity"/>
    <property type="evidence" value="ECO:0007669"/>
    <property type="project" value="InterPro"/>
</dbReference>
<name>A0A7D4QNX7_9SPHI</name>
<dbReference type="Pfam" id="PF01988">
    <property type="entry name" value="VIT1"/>
    <property type="match status" value="1"/>
</dbReference>
<dbReference type="GO" id="GO:0012505">
    <property type="term" value="C:endomembrane system"/>
    <property type="evidence" value="ECO:0007669"/>
    <property type="project" value="UniProtKB-SubCell"/>
</dbReference>
<keyword evidence="2 5" id="KW-0812">Transmembrane</keyword>
<protein>
    <submittedName>
        <fullName evidence="6">VIT family protein</fullName>
    </submittedName>
</protein>
<comment type="subcellular location">
    <subcellularLocation>
        <location evidence="1">Endomembrane system</location>
        <topology evidence="1">Multi-pass membrane protein</topology>
    </subcellularLocation>
</comment>
<keyword evidence="4 5" id="KW-0472">Membrane</keyword>
<accession>A0A7D4QNX7</accession>
<feature type="transmembrane region" description="Helical" evidence="5">
    <location>
        <begin position="175"/>
        <end position="193"/>
    </location>
</feature>
<evidence type="ECO:0000256" key="5">
    <source>
        <dbReference type="SAM" id="Phobius"/>
    </source>
</evidence>
<feature type="transmembrane region" description="Helical" evidence="5">
    <location>
        <begin position="147"/>
        <end position="169"/>
    </location>
</feature>
<evidence type="ECO:0000256" key="4">
    <source>
        <dbReference type="ARBA" id="ARBA00023136"/>
    </source>
</evidence>
<keyword evidence="3 5" id="KW-1133">Transmembrane helix</keyword>
<dbReference type="Proteomes" id="UP000505355">
    <property type="component" value="Chromosome"/>
</dbReference>
<sequence>MTLITEKHYTNRSGWLRAAVLGANDGILSTTSLAIGIAAASTTREPIILAAVAGLVAGALSMASGEYVSVSSQSDIERSDLAREKEELATMPAEELQELADLYQKRGLDERLAMQVALQLTTHDALASHARDELGINDITQAKPLTAALASAGSFIAGGLLPLLVALFAPIPTMVYFQYVFAILFLALSAYVAAKAGGTPKGKAVLRICFWGTVAMAMTALVGYLFGTKIS</sequence>
<dbReference type="EMBL" id="CP054139">
    <property type="protein sequence ID" value="QKJ28209.1"/>
    <property type="molecule type" value="Genomic_DNA"/>
</dbReference>
<proteinExistence type="predicted"/>
<feature type="transmembrane region" description="Helical" evidence="5">
    <location>
        <begin position="21"/>
        <end position="41"/>
    </location>
</feature>
<evidence type="ECO:0000256" key="2">
    <source>
        <dbReference type="ARBA" id="ARBA00022692"/>
    </source>
</evidence>
<dbReference type="PANTHER" id="PTHR31851">
    <property type="entry name" value="FE(2+)/MN(2+) TRANSPORTER PCL1"/>
    <property type="match status" value="1"/>
</dbReference>
<feature type="transmembrane region" description="Helical" evidence="5">
    <location>
        <begin position="47"/>
        <end position="68"/>
    </location>
</feature>
<evidence type="ECO:0000313" key="7">
    <source>
        <dbReference type="Proteomes" id="UP000505355"/>
    </source>
</evidence>
<evidence type="ECO:0000256" key="1">
    <source>
        <dbReference type="ARBA" id="ARBA00004127"/>
    </source>
</evidence>
<dbReference type="AlphaFoldDB" id="A0A7D4QNX7"/>
<reference evidence="6 7" key="1">
    <citation type="submission" date="2020-05" db="EMBL/GenBank/DDBJ databases">
        <title>Mucilaginibacter mali sp. nov.</title>
        <authorList>
            <person name="Kim H.S."/>
            <person name="Lee K.C."/>
            <person name="Suh M.K."/>
            <person name="Kim J.-S."/>
            <person name="Han K.-I."/>
            <person name="Eom M.K."/>
            <person name="Shin Y.K."/>
            <person name="Lee J.-S."/>
        </authorList>
    </citation>
    <scope>NUCLEOTIDE SEQUENCE [LARGE SCALE GENOMIC DNA]</scope>
    <source>
        <strain evidence="6 7">G2-14</strain>
    </source>
</reference>
<dbReference type="GO" id="GO:0030026">
    <property type="term" value="P:intracellular manganese ion homeostasis"/>
    <property type="evidence" value="ECO:0007669"/>
    <property type="project" value="InterPro"/>
</dbReference>
<dbReference type="CDD" id="cd02432">
    <property type="entry name" value="Nodulin-21_like_1"/>
    <property type="match status" value="1"/>
</dbReference>
<feature type="transmembrane region" description="Helical" evidence="5">
    <location>
        <begin position="205"/>
        <end position="226"/>
    </location>
</feature>
<organism evidence="6 7">
    <name type="scientific">Mucilaginibacter mali</name>
    <dbReference type="NCBI Taxonomy" id="2740462"/>
    <lineage>
        <taxon>Bacteria</taxon>
        <taxon>Pseudomonadati</taxon>
        <taxon>Bacteroidota</taxon>
        <taxon>Sphingobacteriia</taxon>
        <taxon>Sphingobacteriales</taxon>
        <taxon>Sphingobacteriaceae</taxon>
        <taxon>Mucilaginibacter</taxon>
    </lineage>
</organism>
<dbReference type="RefSeq" id="WP_173412911.1">
    <property type="nucleotide sequence ID" value="NZ_CP054139.1"/>
</dbReference>
<evidence type="ECO:0000313" key="6">
    <source>
        <dbReference type="EMBL" id="QKJ28209.1"/>
    </source>
</evidence>
<dbReference type="KEGG" id="mmab:HQ865_00005"/>
<evidence type="ECO:0000256" key="3">
    <source>
        <dbReference type="ARBA" id="ARBA00022989"/>
    </source>
</evidence>
<keyword evidence="7" id="KW-1185">Reference proteome</keyword>
<gene>
    <name evidence="6" type="ORF">HQ865_00005</name>
</gene>